<dbReference type="AlphaFoldDB" id="A0A3C0F307"/>
<dbReference type="InterPro" id="IPR000944">
    <property type="entry name" value="Tscrpt_reg_Rrf2"/>
</dbReference>
<name>A0A3C0F307_9FLAO</name>
<protein>
    <submittedName>
        <fullName evidence="1">Rrf2 family transcriptional regulator</fullName>
    </submittedName>
</protein>
<dbReference type="InterPro" id="IPR030489">
    <property type="entry name" value="TR_Rrf2-type_CS"/>
</dbReference>
<dbReference type="InterPro" id="IPR036388">
    <property type="entry name" value="WH-like_DNA-bd_sf"/>
</dbReference>
<sequence>MLSNACQYAIRSILYLGMCSDEKHKIGVKIISGELEAPQPFLAKLLQQLNKNGLVTSTKGPYGGFYLSEENKTKTVWDIVLVIDGNERFSQCFLGLSKCGDSNPCPVHFTVSAFKDKLFKDFKDKSIAEFVEEIKVKGRYISLKSFDVLKTDSKPKTID</sequence>
<dbReference type="Pfam" id="PF02082">
    <property type="entry name" value="Rrf2"/>
    <property type="match status" value="1"/>
</dbReference>
<proteinExistence type="predicted"/>
<accession>A0A3C0F307</accession>
<reference evidence="1 2" key="1">
    <citation type="journal article" date="2018" name="Nat. Biotechnol.">
        <title>A standardized bacterial taxonomy based on genome phylogeny substantially revises the tree of life.</title>
        <authorList>
            <person name="Parks D.H."/>
            <person name="Chuvochina M."/>
            <person name="Waite D.W."/>
            <person name="Rinke C."/>
            <person name="Skarshewski A."/>
            <person name="Chaumeil P.A."/>
            <person name="Hugenholtz P."/>
        </authorList>
    </citation>
    <scope>NUCLEOTIDE SEQUENCE [LARGE SCALE GENOMIC DNA]</scope>
    <source>
        <strain evidence="1">UBA10227</strain>
    </source>
</reference>
<evidence type="ECO:0000313" key="1">
    <source>
        <dbReference type="EMBL" id="HCY82013.1"/>
    </source>
</evidence>
<dbReference type="InterPro" id="IPR036390">
    <property type="entry name" value="WH_DNA-bd_sf"/>
</dbReference>
<comment type="caution">
    <text evidence="1">The sequence shown here is derived from an EMBL/GenBank/DDBJ whole genome shotgun (WGS) entry which is preliminary data.</text>
</comment>
<dbReference type="NCBIfam" id="TIGR00738">
    <property type="entry name" value="rrf2_super"/>
    <property type="match status" value="1"/>
</dbReference>
<dbReference type="PROSITE" id="PS51197">
    <property type="entry name" value="HTH_RRF2_2"/>
    <property type="match status" value="1"/>
</dbReference>
<dbReference type="RefSeq" id="WP_065230320.1">
    <property type="nucleotide sequence ID" value="NZ_JBLWYO010000001.1"/>
</dbReference>
<dbReference type="PANTHER" id="PTHR33221:SF15">
    <property type="entry name" value="HTH-TYPE TRANSCRIPTIONAL REGULATOR YWGB-RELATED"/>
    <property type="match status" value="1"/>
</dbReference>
<dbReference type="GO" id="GO:0003700">
    <property type="term" value="F:DNA-binding transcription factor activity"/>
    <property type="evidence" value="ECO:0007669"/>
    <property type="project" value="TreeGrafter"/>
</dbReference>
<dbReference type="GO" id="GO:0005829">
    <property type="term" value="C:cytosol"/>
    <property type="evidence" value="ECO:0007669"/>
    <property type="project" value="TreeGrafter"/>
</dbReference>
<dbReference type="STRING" id="1137281.D778_02006"/>
<gene>
    <name evidence="1" type="ORF">DHV22_10630</name>
</gene>
<dbReference type="PROSITE" id="PS01332">
    <property type="entry name" value="HTH_RRF2_1"/>
    <property type="match status" value="1"/>
</dbReference>
<dbReference type="PANTHER" id="PTHR33221">
    <property type="entry name" value="WINGED HELIX-TURN-HELIX TRANSCRIPTIONAL REGULATOR, RRF2 FAMILY"/>
    <property type="match status" value="1"/>
</dbReference>
<organism evidence="1 2">
    <name type="scientific">Xanthomarina gelatinilytica</name>
    <dbReference type="NCBI Taxonomy" id="1137281"/>
    <lineage>
        <taxon>Bacteria</taxon>
        <taxon>Pseudomonadati</taxon>
        <taxon>Bacteroidota</taxon>
        <taxon>Flavobacteriia</taxon>
        <taxon>Flavobacteriales</taxon>
        <taxon>Flavobacteriaceae</taxon>
        <taxon>Xanthomarina</taxon>
    </lineage>
</organism>
<dbReference type="Gene3D" id="1.10.10.10">
    <property type="entry name" value="Winged helix-like DNA-binding domain superfamily/Winged helix DNA-binding domain"/>
    <property type="match status" value="1"/>
</dbReference>
<dbReference type="SUPFAM" id="SSF46785">
    <property type="entry name" value="Winged helix' DNA-binding domain"/>
    <property type="match status" value="1"/>
</dbReference>
<evidence type="ECO:0000313" key="2">
    <source>
        <dbReference type="Proteomes" id="UP000263268"/>
    </source>
</evidence>
<dbReference type="EMBL" id="DPRK01000172">
    <property type="protein sequence ID" value="HCY82013.1"/>
    <property type="molecule type" value="Genomic_DNA"/>
</dbReference>
<dbReference type="Proteomes" id="UP000263268">
    <property type="component" value="Unassembled WGS sequence"/>
</dbReference>
<dbReference type="OrthoDB" id="9808360at2"/>